<evidence type="ECO:0000256" key="2">
    <source>
        <dbReference type="SAM" id="Phobius"/>
    </source>
</evidence>
<proteinExistence type="predicted"/>
<protein>
    <submittedName>
        <fullName evidence="3">Uncharacterized protein</fullName>
    </submittedName>
</protein>
<evidence type="ECO:0000313" key="3">
    <source>
        <dbReference type="EMBL" id="QHS82009.1"/>
    </source>
</evidence>
<keyword evidence="2" id="KW-0472">Membrane</keyword>
<organism evidence="3">
    <name type="scientific">viral metagenome</name>
    <dbReference type="NCBI Taxonomy" id="1070528"/>
    <lineage>
        <taxon>unclassified sequences</taxon>
        <taxon>metagenomes</taxon>
        <taxon>organismal metagenomes</taxon>
    </lineage>
</organism>
<keyword evidence="2" id="KW-0812">Transmembrane</keyword>
<reference evidence="3" key="1">
    <citation type="journal article" date="2020" name="Nature">
        <title>Giant virus diversity and host interactions through global metagenomics.</title>
        <authorList>
            <person name="Schulz F."/>
            <person name="Roux S."/>
            <person name="Paez-Espino D."/>
            <person name="Jungbluth S."/>
            <person name="Walsh D.A."/>
            <person name="Denef V.J."/>
            <person name="McMahon K.D."/>
            <person name="Konstantinidis K.T."/>
            <person name="Eloe-Fadrosh E.A."/>
            <person name="Kyrpides N.C."/>
            <person name="Woyke T."/>
        </authorList>
    </citation>
    <scope>NUCLEOTIDE SEQUENCE</scope>
    <source>
        <strain evidence="3">GVMAG-S-1101165-79</strain>
    </source>
</reference>
<evidence type="ECO:0000256" key="1">
    <source>
        <dbReference type="SAM" id="MobiDB-lite"/>
    </source>
</evidence>
<accession>A0A6C0AQ93</accession>
<feature type="compositionally biased region" description="Polar residues" evidence="1">
    <location>
        <begin position="108"/>
        <end position="131"/>
    </location>
</feature>
<dbReference type="AlphaFoldDB" id="A0A6C0AQ93"/>
<feature type="transmembrane region" description="Helical" evidence="2">
    <location>
        <begin position="57"/>
        <end position="74"/>
    </location>
</feature>
<feature type="region of interest" description="Disordered" evidence="1">
    <location>
        <begin position="106"/>
        <end position="142"/>
    </location>
</feature>
<name>A0A6C0AQ93_9ZZZZ</name>
<sequence length="240" mass="26489">MNFKAALSKFLTNKLVLNIISLIALFNVIGYMVMGYFNIVILFIAIAILVRYFSKNMIVVLGIPLILVNLLSLGKNVSFEGFETTDDKDKTKEIINKINEKAKDAKSNLGTQTPLEPTVDTTNTPDNSESFESGRRKNRNTNSKIDYASTIEEAYDNLNSVLGSDGINRLTKDSQRLMKQQADLAESMKAMGPLMEQMGPMLNQAKEMMSSMNDGKSGLGSVMGIANQLQQQLSGISNKK</sequence>
<feature type="transmembrane region" description="Helical" evidence="2">
    <location>
        <begin position="20"/>
        <end position="50"/>
    </location>
</feature>
<dbReference type="EMBL" id="MN740762">
    <property type="protein sequence ID" value="QHS82009.1"/>
    <property type="molecule type" value="Genomic_DNA"/>
</dbReference>
<keyword evidence="2" id="KW-1133">Transmembrane helix</keyword>